<evidence type="ECO:0000256" key="2">
    <source>
        <dbReference type="SAM" id="SignalP"/>
    </source>
</evidence>
<dbReference type="InParanoid" id="A0A6L2PQJ4"/>
<dbReference type="Pfam" id="PF00061">
    <property type="entry name" value="Lipocalin"/>
    <property type="match status" value="1"/>
</dbReference>
<dbReference type="SUPFAM" id="SSF50814">
    <property type="entry name" value="Lipocalins"/>
    <property type="match status" value="1"/>
</dbReference>
<proteinExistence type="inferred from homology"/>
<gene>
    <name evidence="4" type="ORF">Cfor_03103</name>
</gene>
<comment type="similarity">
    <text evidence="1">Belongs to the calycin superfamily. Lipocalin family.</text>
</comment>
<dbReference type="PANTHER" id="PTHR10612">
    <property type="entry name" value="APOLIPOPROTEIN D"/>
    <property type="match status" value="1"/>
</dbReference>
<organism evidence="4 5">
    <name type="scientific">Coptotermes formosanus</name>
    <name type="common">Formosan subterranean termite</name>
    <dbReference type="NCBI Taxonomy" id="36987"/>
    <lineage>
        <taxon>Eukaryota</taxon>
        <taxon>Metazoa</taxon>
        <taxon>Ecdysozoa</taxon>
        <taxon>Arthropoda</taxon>
        <taxon>Hexapoda</taxon>
        <taxon>Insecta</taxon>
        <taxon>Pterygota</taxon>
        <taxon>Neoptera</taxon>
        <taxon>Polyneoptera</taxon>
        <taxon>Dictyoptera</taxon>
        <taxon>Blattodea</taxon>
        <taxon>Blattoidea</taxon>
        <taxon>Termitoidae</taxon>
        <taxon>Rhinotermitidae</taxon>
        <taxon>Coptotermes</taxon>
    </lineage>
</organism>
<dbReference type="OrthoDB" id="565904at2759"/>
<dbReference type="GO" id="GO:0005737">
    <property type="term" value="C:cytoplasm"/>
    <property type="evidence" value="ECO:0007669"/>
    <property type="project" value="TreeGrafter"/>
</dbReference>
<feature type="domain" description="Lipocalin/cytosolic fatty-acid binding" evidence="3">
    <location>
        <begin position="41"/>
        <end position="152"/>
    </location>
</feature>
<accession>A0A6L2PQJ4</accession>
<dbReference type="Proteomes" id="UP000502823">
    <property type="component" value="Unassembled WGS sequence"/>
</dbReference>
<evidence type="ECO:0000259" key="3">
    <source>
        <dbReference type="Pfam" id="PF00061"/>
    </source>
</evidence>
<dbReference type="InterPro" id="IPR012674">
    <property type="entry name" value="Calycin"/>
</dbReference>
<feature type="chain" id="PRO_5027067602" description="Lipocalin/cytosolic fatty-acid binding domain-containing protein" evidence="2">
    <location>
        <begin position="20"/>
        <end position="199"/>
    </location>
</feature>
<dbReference type="AlphaFoldDB" id="A0A6L2PQJ4"/>
<dbReference type="InterPro" id="IPR022272">
    <property type="entry name" value="Lipocalin_CS"/>
</dbReference>
<reference evidence="5" key="1">
    <citation type="submission" date="2020-01" db="EMBL/GenBank/DDBJ databases">
        <title>Draft genome sequence of the Termite Coptotermes fromosanus.</title>
        <authorList>
            <person name="Itakura S."/>
            <person name="Yosikawa Y."/>
            <person name="Umezawa K."/>
        </authorList>
    </citation>
    <scope>NUCLEOTIDE SEQUENCE [LARGE SCALE GENOMIC DNA]</scope>
</reference>
<keyword evidence="5" id="KW-1185">Reference proteome</keyword>
<comment type="caution">
    <text evidence="4">The sequence shown here is derived from an EMBL/GenBank/DDBJ whole genome shotgun (WGS) entry which is preliminary data.</text>
</comment>
<protein>
    <recommendedName>
        <fullName evidence="3">Lipocalin/cytosolic fatty-acid binding domain-containing protein</fullName>
    </recommendedName>
</protein>
<dbReference type="EMBL" id="BLKM01000501">
    <property type="protein sequence ID" value="GFG34706.1"/>
    <property type="molecule type" value="Genomic_DNA"/>
</dbReference>
<dbReference type="InterPro" id="IPR000566">
    <property type="entry name" value="Lipocln_cytosolic_FA-bd_dom"/>
</dbReference>
<dbReference type="PANTHER" id="PTHR10612:SF34">
    <property type="entry name" value="APOLIPOPROTEIN D"/>
    <property type="match status" value="1"/>
</dbReference>
<sequence length="199" mass="22457">MFKLLCAVALLFSFGLASGHHSHPRCMPIFGKYPFDDQKFSGDWYSVANAFRPNEFSGKFVCDKIHVTAETVGNVTKTHFDVLIKKADGTEQNVEGRGRAFKPEVASTTSMSFRFTKDDTWHNVIKYSIIASDYDTYALVHGCKEHYDAGTDDLKVVAFNHIWSRSKTLDEGVVKILKSVFSSFDVFEDEWIDVDNSAC</sequence>
<dbReference type="GO" id="GO:0006629">
    <property type="term" value="P:lipid metabolic process"/>
    <property type="evidence" value="ECO:0007669"/>
    <property type="project" value="TreeGrafter"/>
</dbReference>
<evidence type="ECO:0000313" key="4">
    <source>
        <dbReference type="EMBL" id="GFG34706.1"/>
    </source>
</evidence>
<evidence type="ECO:0000256" key="1">
    <source>
        <dbReference type="RuleBase" id="RU003695"/>
    </source>
</evidence>
<dbReference type="PROSITE" id="PS00213">
    <property type="entry name" value="LIPOCALIN"/>
    <property type="match status" value="1"/>
</dbReference>
<name>A0A6L2PQJ4_COPFO</name>
<keyword evidence="2" id="KW-0732">Signal</keyword>
<dbReference type="GO" id="GO:0000302">
    <property type="term" value="P:response to reactive oxygen species"/>
    <property type="evidence" value="ECO:0007669"/>
    <property type="project" value="TreeGrafter"/>
</dbReference>
<dbReference type="Gene3D" id="2.40.128.20">
    <property type="match status" value="1"/>
</dbReference>
<feature type="signal peptide" evidence="2">
    <location>
        <begin position="1"/>
        <end position="19"/>
    </location>
</feature>
<evidence type="ECO:0000313" key="5">
    <source>
        <dbReference type="Proteomes" id="UP000502823"/>
    </source>
</evidence>